<dbReference type="Gene3D" id="3.60.21.70">
    <property type="entry name" value="PhoD-like phosphatase"/>
    <property type="match status" value="1"/>
</dbReference>
<dbReference type="SUPFAM" id="SSF56300">
    <property type="entry name" value="Metallo-dependent phosphatases"/>
    <property type="match status" value="1"/>
</dbReference>
<feature type="domain" description="PhoD-like phosphatase metallophosphatase" evidence="1">
    <location>
        <begin position="162"/>
        <end position="494"/>
    </location>
</feature>
<comment type="caution">
    <text evidence="3">The sequence shown here is derived from an EMBL/GenBank/DDBJ whole genome shotgun (WGS) entry which is preliminary data.</text>
</comment>
<feature type="domain" description="Phospholipase D N-terminal" evidence="2">
    <location>
        <begin position="54"/>
        <end position="149"/>
    </location>
</feature>
<gene>
    <name evidence="3" type="ORF">DGD08_12175</name>
</gene>
<dbReference type="InterPro" id="IPR032093">
    <property type="entry name" value="PhoD_N"/>
</dbReference>
<reference evidence="3 4" key="1">
    <citation type="journal article" date="2018" name="Nat. Biotechnol.">
        <title>A standardized bacterial taxonomy based on genome phylogeny substantially revises the tree of life.</title>
        <authorList>
            <person name="Parks D.H."/>
            <person name="Chuvochina M."/>
            <person name="Waite D.W."/>
            <person name="Rinke C."/>
            <person name="Skarshewski A."/>
            <person name="Chaumeil P.A."/>
            <person name="Hugenholtz P."/>
        </authorList>
    </citation>
    <scope>NUCLEOTIDE SEQUENCE [LARGE SCALE GENOMIC DNA]</scope>
    <source>
        <strain evidence="3">UBA8844</strain>
    </source>
</reference>
<dbReference type="CDD" id="cd07389">
    <property type="entry name" value="MPP_PhoD"/>
    <property type="match status" value="1"/>
</dbReference>
<protein>
    <submittedName>
        <fullName evidence="3">Alkaline phosphatase</fullName>
    </submittedName>
</protein>
<dbReference type="InterPro" id="IPR006311">
    <property type="entry name" value="TAT_signal"/>
</dbReference>
<dbReference type="PROSITE" id="PS51318">
    <property type="entry name" value="TAT"/>
    <property type="match status" value="1"/>
</dbReference>
<dbReference type="InterPro" id="IPR029052">
    <property type="entry name" value="Metallo-depent_PP-like"/>
</dbReference>
<dbReference type="PANTHER" id="PTHR43606:SF2">
    <property type="entry name" value="ALKALINE PHOSPHATASE FAMILY PROTEIN (AFU_ORTHOLOGUE AFUA_5G03860)"/>
    <property type="match status" value="1"/>
</dbReference>
<evidence type="ECO:0000259" key="1">
    <source>
        <dbReference type="Pfam" id="PF09423"/>
    </source>
</evidence>
<organism evidence="3 4">
    <name type="scientific">Gemmatimonas aurantiaca</name>
    <dbReference type="NCBI Taxonomy" id="173480"/>
    <lineage>
        <taxon>Bacteria</taxon>
        <taxon>Pseudomonadati</taxon>
        <taxon>Gemmatimonadota</taxon>
        <taxon>Gemmatimonadia</taxon>
        <taxon>Gemmatimonadales</taxon>
        <taxon>Gemmatimonadaceae</taxon>
        <taxon>Gemmatimonas</taxon>
    </lineage>
</organism>
<dbReference type="AlphaFoldDB" id="A0A3D4VA17"/>
<dbReference type="OMA" id="SCANWEA"/>
<dbReference type="InterPro" id="IPR052900">
    <property type="entry name" value="Phospholipid_Metab_Enz"/>
</dbReference>
<dbReference type="InterPro" id="IPR018946">
    <property type="entry name" value="PhoD-like_MPP"/>
</dbReference>
<name>A0A3D4VA17_9BACT</name>
<sequence>MSNDFDFRQLLGVGGSRRDFLRVGGSAAGLIMLGTLPATRSDAQRRIPDFPFTLGIASGDPTSTGVVLWTRLAPDPLRGGGMPAQRVPVRWELADDEQFSRIVQRGDVLALPELAHSVHVEVEGLAPDRGYWYRFISGGIVSQLGRTRTAPAPGAKVDRLDLVFASCQHYESGYYTAHRHLASEDVRLVVFLGDYIYEGGASPSGVRRHTGPEIMTLEDYRNRYALYKSDLDLQASHAAFPWTVTWDDHEVDNNYAGSISERYDAADAFLMRRAAAYQAYYEHMPLRRASMPKGADMRLYRRFQYGDLLSLSMLDTRQYRTDQPCGDGVTPHCAESLSPEATILGTEQERWLVDGFAASQARWNLLGNQLPLADIDRIAGPAVGYQMDQWTGYSRCRDRVVAAMHARKLANPIVVTGDVHQSWVADFHLDPANSKSPIVGTEFVGTSITSGGDGAAMPASGQAILDENPHVHYYNAQRGYVRCAITPDRWQSDYRVLTQVSRPDQPIRTDRSFVVENGRPGAQKA</sequence>
<dbReference type="Proteomes" id="UP000264071">
    <property type="component" value="Unassembled WGS sequence"/>
</dbReference>
<evidence type="ECO:0000313" key="3">
    <source>
        <dbReference type="EMBL" id="HCT57951.1"/>
    </source>
</evidence>
<dbReference type="Gene3D" id="2.60.40.380">
    <property type="entry name" value="Purple acid phosphatase-like, N-terminal"/>
    <property type="match status" value="1"/>
</dbReference>
<dbReference type="PANTHER" id="PTHR43606">
    <property type="entry name" value="PHOSPHATASE, PUTATIVE (AFU_ORTHOLOGUE AFUA_6G08710)-RELATED"/>
    <property type="match status" value="1"/>
</dbReference>
<dbReference type="EMBL" id="DPIY01000010">
    <property type="protein sequence ID" value="HCT57951.1"/>
    <property type="molecule type" value="Genomic_DNA"/>
</dbReference>
<evidence type="ECO:0000313" key="4">
    <source>
        <dbReference type="Proteomes" id="UP000264071"/>
    </source>
</evidence>
<dbReference type="InterPro" id="IPR038607">
    <property type="entry name" value="PhoD-like_sf"/>
</dbReference>
<proteinExistence type="predicted"/>
<accession>A0A3D4VA17</accession>
<dbReference type="Pfam" id="PF09423">
    <property type="entry name" value="PhoD"/>
    <property type="match status" value="1"/>
</dbReference>
<dbReference type="Pfam" id="PF16655">
    <property type="entry name" value="PhoD_N"/>
    <property type="match status" value="1"/>
</dbReference>
<evidence type="ECO:0000259" key="2">
    <source>
        <dbReference type="Pfam" id="PF16655"/>
    </source>
</evidence>